<proteinExistence type="predicted"/>
<gene>
    <name evidence="2" type="ORF">GCM10022236_45660</name>
</gene>
<comment type="caution">
    <text evidence="2">The sequence shown here is derived from an EMBL/GenBank/DDBJ whole genome shotgun (WGS) entry which is preliminary data.</text>
</comment>
<keyword evidence="3" id="KW-1185">Reference proteome</keyword>
<protein>
    <submittedName>
        <fullName evidence="2">Uncharacterized protein</fullName>
    </submittedName>
</protein>
<name>A0ABP7ARD0_9ACTN</name>
<accession>A0ABP7ARD0</accession>
<evidence type="ECO:0000313" key="2">
    <source>
        <dbReference type="EMBL" id="GAA3638120.1"/>
    </source>
</evidence>
<dbReference type="Proteomes" id="UP001501490">
    <property type="component" value="Unassembled WGS sequence"/>
</dbReference>
<dbReference type="EMBL" id="BAABAB010000049">
    <property type="protein sequence ID" value="GAA3638120.1"/>
    <property type="molecule type" value="Genomic_DNA"/>
</dbReference>
<evidence type="ECO:0000256" key="1">
    <source>
        <dbReference type="SAM" id="MobiDB-lite"/>
    </source>
</evidence>
<organism evidence="2 3">
    <name type="scientific">Microlunatus ginsengisoli</name>
    <dbReference type="NCBI Taxonomy" id="363863"/>
    <lineage>
        <taxon>Bacteria</taxon>
        <taxon>Bacillati</taxon>
        <taxon>Actinomycetota</taxon>
        <taxon>Actinomycetes</taxon>
        <taxon>Propionibacteriales</taxon>
        <taxon>Propionibacteriaceae</taxon>
        <taxon>Microlunatus</taxon>
    </lineage>
</organism>
<feature type="region of interest" description="Disordered" evidence="1">
    <location>
        <begin position="1"/>
        <end position="28"/>
    </location>
</feature>
<reference evidence="3" key="1">
    <citation type="journal article" date="2019" name="Int. J. Syst. Evol. Microbiol.">
        <title>The Global Catalogue of Microorganisms (GCM) 10K type strain sequencing project: providing services to taxonomists for standard genome sequencing and annotation.</title>
        <authorList>
            <consortium name="The Broad Institute Genomics Platform"/>
            <consortium name="The Broad Institute Genome Sequencing Center for Infectious Disease"/>
            <person name="Wu L."/>
            <person name="Ma J."/>
        </authorList>
    </citation>
    <scope>NUCLEOTIDE SEQUENCE [LARGE SCALE GENOMIC DNA]</scope>
    <source>
        <strain evidence="3">JCM 16929</strain>
    </source>
</reference>
<feature type="region of interest" description="Disordered" evidence="1">
    <location>
        <begin position="120"/>
        <end position="153"/>
    </location>
</feature>
<feature type="compositionally biased region" description="Polar residues" evidence="1">
    <location>
        <begin position="1"/>
        <end position="17"/>
    </location>
</feature>
<evidence type="ECO:0000313" key="3">
    <source>
        <dbReference type="Proteomes" id="UP001501490"/>
    </source>
</evidence>
<feature type="region of interest" description="Disordered" evidence="1">
    <location>
        <begin position="52"/>
        <end position="93"/>
    </location>
</feature>
<sequence>MITSSGTPNRDSASANAKHTARPVARSTTLAITQNREWSSTPVTIFASRSSPVSGFTKEMPPTMSMPHSCIGPGRSNRMNESRGRFRGRGLTSPWRRRTRLIVDVDGTCPTGNACSACHGGPVRNNSSRIRAAPHRGCSRRNSRTARSTGSGD</sequence>
<feature type="compositionally biased region" description="Basic residues" evidence="1">
    <location>
        <begin position="132"/>
        <end position="144"/>
    </location>
</feature>